<dbReference type="InterPro" id="IPR001036">
    <property type="entry name" value="Acrflvin-R"/>
</dbReference>
<dbReference type="Pfam" id="PF00873">
    <property type="entry name" value="ACR_tran"/>
    <property type="match status" value="1"/>
</dbReference>
<organism evidence="2">
    <name type="scientific">uncultured Desulfobacterium sp</name>
    <dbReference type="NCBI Taxonomy" id="201089"/>
    <lineage>
        <taxon>Bacteria</taxon>
        <taxon>Pseudomonadati</taxon>
        <taxon>Thermodesulfobacteriota</taxon>
        <taxon>Desulfobacteria</taxon>
        <taxon>Desulfobacterales</taxon>
        <taxon>Desulfobacteriaceae</taxon>
        <taxon>Desulfobacterium</taxon>
        <taxon>environmental samples</taxon>
    </lineage>
</organism>
<proteinExistence type="predicted"/>
<evidence type="ECO:0000313" key="2">
    <source>
        <dbReference type="EMBL" id="SPD76017.1"/>
    </source>
</evidence>
<dbReference type="GO" id="GO:0005886">
    <property type="term" value="C:plasma membrane"/>
    <property type="evidence" value="ECO:0007669"/>
    <property type="project" value="TreeGrafter"/>
</dbReference>
<evidence type="ECO:0000256" key="1">
    <source>
        <dbReference type="SAM" id="Phobius"/>
    </source>
</evidence>
<protein>
    <recommendedName>
        <fullName evidence="3">Cation efflux system protein CusA</fullName>
    </recommendedName>
</protein>
<dbReference type="GO" id="GO:0042910">
    <property type="term" value="F:xenobiotic transmembrane transporter activity"/>
    <property type="evidence" value="ECO:0007669"/>
    <property type="project" value="TreeGrafter"/>
</dbReference>
<evidence type="ECO:0008006" key="3">
    <source>
        <dbReference type="Google" id="ProtNLM"/>
    </source>
</evidence>
<dbReference type="SUPFAM" id="SSF82866">
    <property type="entry name" value="Multidrug efflux transporter AcrB transmembrane domain"/>
    <property type="match status" value="1"/>
</dbReference>
<feature type="transmembrane region" description="Helical" evidence="1">
    <location>
        <begin position="32"/>
        <end position="54"/>
    </location>
</feature>
<name>A0A445N2U4_9BACT</name>
<reference evidence="2" key="1">
    <citation type="submission" date="2018-01" db="EMBL/GenBank/DDBJ databases">
        <authorList>
            <person name="Regsiter A."/>
            <person name="William W."/>
        </authorList>
    </citation>
    <scope>NUCLEOTIDE SEQUENCE</scope>
    <source>
        <strain evidence="2">TRIP AH-1</strain>
    </source>
</reference>
<dbReference type="PANTHER" id="PTHR32063:SF19">
    <property type="entry name" value="CATION EFFLUX SYSTEM PROTEIN CUSA"/>
    <property type="match status" value="1"/>
</dbReference>
<gene>
    <name evidence="2" type="ORF">PITCH_A80012</name>
</gene>
<dbReference type="Gene3D" id="1.20.1640.10">
    <property type="entry name" value="Multidrug efflux transporter AcrB transmembrane domain"/>
    <property type="match status" value="1"/>
</dbReference>
<dbReference type="AlphaFoldDB" id="A0A445N2U4"/>
<keyword evidence="1" id="KW-0812">Transmembrane</keyword>
<keyword evidence="1" id="KW-1133">Transmembrane helix</keyword>
<keyword evidence="1" id="KW-0472">Membrane</keyword>
<dbReference type="EMBL" id="OJIN01000225">
    <property type="protein sequence ID" value="SPD76017.1"/>
    <property type="molecule type" value="Genomic_DNA"/>
</dbReference>
<accession>A0A445N2U4</accession>
<sequence length="62" mass="7007">MMTVMAAAMGLMPIMWSMGTGADVMKRIAAPMVGGLFTSFIMELLVYPAIYLLWKRREAFRM</sequence>
<dbReference type="PANTHER" id="PTHR32063">
    <property type="match status" value="1"/>
</dbReference>